<evidence type="ECO:0000313" key="3">
    <source>
        <dbReference type="Proteomes" id="UP000326695"/>
    </source>
</evidence>
<organism evidence="2 3">
    <name type="scientific">Eikenella exigua</name>
    <dbReference type="NCBI Taxonomy" id="2528037"/>
    <lineage>
        <taxon>Bacteria</taxon>
        <taxon>Pseudomonadati</taxon>
        <taxon>Pseudomonadota</taxon>
        <taxon>Betaproteobacteria</taxon>
        <taxon>Neisseriales</taxon>
        <taxon>Neisseriaceae</taxon>
        <taxon>Eikenella</taxon>
    </lineage>
</organism>
<protein>
    <recommendedName>
        <fullName evidence="4">DUF1902 domain-containing protein</fullName>
    </recommendedName>
</protein>
<dbReference type="KEGG" id="eex:EZJ17_00765"/>
<dbReference type="Proteomes" id="UP000326695">
    <property type="component" value="Chromosome"/>
</dbReference>
<evidence type="ECO:0000313" key="2">
    <source>
        <dbReference type="EMBL" id="QED91317.1"/>
    </source>
</evidence>
<gene>
    <name evidence="2" type="ORF">EZJ17_00765</name>
</gene>
<feature type="region of interest" description="Disordered" evidence="1">
    <location>
        <begin position="116"/>
        <end position="142"/>
    </location>
</feature>
<evidence type="ECO:0000256" key="1">
    <source>
        <dbReference type="SAM" id="MobiDB-lite"/>
    </source>
</evidence>
<evidence type="ECO:0008006" key="4">
    <source>
        <dbReference type="Google" id="ProtNLM"/>
    </source>
</evidence>
<accession>A0AAX1F5E2</accession>
<sequence length="142" mass="16523">MSYYTRVECTWDDSNYVQGNLSVDDILPVAEKWLEQMDIHPDVLDDVAAAVNQPMEAGFNGLYSGLIIDFVRPHRPNLPPYTFLRARRGRRVWRHVACASSNKANRCGSRILSAQRRSRRRIKKQTKNNRIRLPENFSSTFR</sequence>
<dbReference type="RefSeq" id="WP_067444119.1">
    <property type="nucleotide sequence ID" value="NZ_CP038018.1"/>
</dbReference>
<feature type="compositionally biased region" description="Basic residues" evidence="1">
    <location>
        <begin position="116"/>
        <end position="130"/>
    </location>
</feature>
<reference evidence="3" key="1">
    <citation type="journal article" date="2019" name="J. Anim. Genet.">
        <title>Description and whole genome sequencing of Eikenella exigua sp. nov., isolated from brain abscess and blood.</title>
        <authorList>
            <person name="Stormo K.A."/>
            <person name="Nygaard R.M."/>
            <person name="Bruvold T.S."/>
            <person name="Dimmen G."/>
            <person name="Lindemann P.C."/>
            <person name="Jordal S."/>
            <person name="Kommedal O."/>
        </authorList>
    </citation>
    <scope>NUCLEOTIDE SEQUENCE [LARGE SCALE GENOMIC DNA]</scope>
    <source>
        <strain evidence="3">PXX</strain>
    </source>
</reference>
<dbReference type="AlphaFoldDB" id="A0AAX1F5E2"/>
<dbReference type="EMBL" id="CP038018">
    <property type="protein sequence ID" value="QED91317.1"/>
    <property type="molecule type" value="Genomic_DNA"/>
</dbReference>
<proteinExistence type="predicted"/>
<keyword evidence="3" id="KW-1185">Reference proteome</keyword>
<name>A0AAX1F5E2_9NEIS</name>